<sequence>MLANIQAQDFMPLLGQPCLMCNEQFATGITLHIQAIRLRPQAQLPGSARSPFVVELAMPEPAPIGDLQGQLRLPAAAGGSDITLDEVWVGRVAAAGRDPAWAYFQLPFN</sequence>
<gene>
    <name evidence="1" type="ORF">PQU95_09940</name>
</gene>
<organism evidence="1 2">
    <name type="scientific">Vogesella aquatica</name>
    <dbReference type="NCBI Taxonomy" id="2984206"/>
    <lineage>
        <taxon>Bacteria</taxon>
        <taxon>Pseudomonadati</taxon>
        <taxon>Pseudomonadota</taxon>
        <taxon>Betaproteobacteria</taxon>
        <taxon>Neisseriales</taxon>
        <taxon>Chromobacteriaceae</taxon>
        <taxon>Vogesella</taxon>
    </lineage>
</organism>
<evidence type="ECO:0000313" key="1">
    <source>
        <dbReference type="EMBL" id="MDC7717532.1"/>
    </source>
</evidence>
<dbReference type="Proteomes" id="UP001219956">
    <property type="component" value="Unassembled WGS sequence"/>
</dbReference>
<dbReference type="EMBL" id="JAQQLF010000011">
    <property type="protein sequence ID" value="MDC7717532.1"/>
    <property type="molecule type" value="Genomic_DNA"/>
</dbReference>
<proteinExistence type="predicted"/>
<accession>A0ABT5IY90</accession>
<evidence type="ECO:0008006" key="3">
    <source>
        <dbReference type="Google" id="ProtNLM"/>
    </source>
</evidence>
<name>A0ABT5IY90_9NEIS</name>
<dbReference type="RefSeq" id="WP_272751848.1">
    <property type="nucleotide sequence ID" value="NZ_JAQQLF010000011.1"/>
</dbReference>
<keyword evidence="2" id="KW-1185">Reference proteome</keyword>
<reference evidence="1 2" key="1">
    <citation type="submission" date="2023-01" db="EMBL/GenBank/DDBJ databases">
        <title>Novel species of the genus Vogesella isolated from rivers.</title>
        <authorList>
            <person name="Lu H."/>
        </authorList>
    </citation>
    <scope>NUCLEOTIDE SEQUENCE [LARGE SCALE GENOMIC DNA]</scope>
    <source>
        <strain evidence="1 2">DC21W</strain>
    </source>
</reference>
<comment type="caution">
    <text evidence="1">The sequence shown here is derived from an EMBL/GenBank/DDBJ whole genome shotgun (WGS) entry which is preliminary data.</text>
</comment>
<evidence type="ECO:0000313" key="2">
    <source>
        <dbReference type="Proteomes" id="UP001219956"/>
    </source>
</evidence>
<protein>
    <recommendedName>
        <fullName evidence="3">DUF35 domain-containing protein</fullName>
    </recommendedName>
</protein>